<dbReference type="AlphaFoldDB" id="A0AAN8XFS6"/>
<evidence type="ECO:0000313" key="1">
    <source>
        <dbReference type="EMBL" id="KAK7083517.1"/>
    </source>
</evidence>
<dbReference type="EMBL" id="JAXCGZ010002875">
    <property type="protein sequence ID" value="KAK7083517.1"/>
    <property type="molecule type" value="Genomic_DNA"/>
</dbReference>
<evidence type="ECO:0000313" key="2">
    <source>
        <dbReference type="Proteomes" id="UP001381693"/>
    </source>
</evidence>
<comment type="caution">
    <text evidence="1">The sequence shown here is derived from an EMBL/GenBank/DDBJ whole genome shotgun (WGS) entry which is preliminary data.</text>
</comment>
<proteinExistence type="predicted"/>
<organism evidence="1 2">
    <name type="scientific">Halocaridina rubra</name>
    <name type="common">Hawaiian red shrimp</name>
    <dbReference type="NCBI Taxonomy" id="373956"/>
    <lineage>
        <taxon>Eukaryota</taxon>
        <taxon>Metazoa</taxon>
        <taxon>Ecdysozoa</taxon>
        <taxon>Arthropoda</taxon>
        <taxon>Crustacea</taxon>
        <taxon>Multicrustacea</taxon>
        <taxon>Malacostraca</taxon>
        <taxon>Eumalacostraca</taxon>
        <taxon>Eucarida</taxon>
        <taxon>Decapoda</taxon>
        <taxon>Pleocyemata</taxon>
        <taxon>Caridea</taxon>
        <taxon>Atyoidea</taxon>
        <taxon>Atyidae</taxon>
        <taxon>Halocaridina</taxon>
    </lineage>
</organism>
<gene>
    <name evidence="1" type="ORF">SK128_016883</name>
</gene>
<sequence>MTLESKAVKRHYLLTGSHMAEWLRMIQLSNPQHWTWRMGGVCVYCKTNTPNARVMFLNPLTFIFSGLCNSSIPPLIHPDGSIPCSPTDKANFFAAYFSANSSVTLRIGKYRTIHADDMYLEKDIWTSLEVELSGLRLS</sequence>
<dbReference type="Proteomes" id="UP001381693">
    <property type="component" value="Unassembled WGS sequence"/>
</dbReference>
<name>A0AAN8XFS6_HALRR</name>
<accession>A0AAN8XFS6</accession>
<reference evidence="1 2" key="1">
    <citation type="submission" date="2023-11" db="EMBL/GenBank/DDBJ databases">
        <title>Halocaridina rubra genome assembly.</title>
        <authorList>
            <person name="Smith C."/>
        </authorList>
    </citation>
    <scope>NUCLEOTIDE SEQUENCE [LARGE SCALE GENOMIC DNA]</scope>
    <source>
        <strain evidence="1">EP-1</strain>
        <tissue evidence="1">Whole</tissue>
    </source>
</reference>
<keyword evidence="2" id="KW-1185">Reference proteome</keyword>
<protein>
    <submittedName>
        <fullName evidence="1">Uncharacterized protein</fullName>
    </submittedName>
</protein>